<evidence type="ECO:0000256" key="3">
    <source>
        <dbReference type="ARBA" id="ARBA00022723"/>
    </source>
</evidence>
<dbReference type="Proteomes" id="UP001595814">
    <property type="component" value="Unassembled WGS sequence"/>
</dbReference>
<evidence type="ECO:0000256" key="4">
    <source>
        <dbReference type="ARBA" id="ARBA00023136"/>
    </source>
</evidence>
<evidence type="ECO:0000259" key="6">
    <source>
        <dbReference type="Pfam" id="PF00149"/>
    </source>
</evidence>
<dbReference type="Gene3D" id="3.60.21.10">
    <property type="match status" value="1"/>
</dbReference>
<evidence type="ECO:0000256" key="1">
    <source>
        <dbReference type="ARBA" id="ARBA00022475"/>
    </source>
</evidence>
<keyword evidence="4" id="KW-0472">Membrane</keyword>
<reference evidence="8" key="1">
    <citation type="journal article" date="2019" name="Int. J. Syst. Evol. Microbiol.">
        <title>The Global Catalogue of Microorganisms (GCM) 10K type strain sequencing project: providing services to taxonomists for standard genome sequencing and annotation.</title>
        <authorList>
            <consortium name="The Broad Institute Genomics Platform"/>
            <consortium name="The Broad Institute Genome Sequencing Center for Infectious Disease"/>
            <person name="Wu L."/>
            <person name="Ma J."/>
        </authorList>
    </citation>
    <scope>NUCLEOTIDE SEQUENCE [LARGE SCALE GENOMIC DNA]</scope>
    <source>
        <strain evidence="8">CECT 7477</strain>
    </source>
</reference>
<evidence type="ECO:0000313" key="7">
    <source>
        <dbReference type="EMBL" id="MFC4096682.1"/>
    </source>
</evidence>
<proteinExistence type="predicted"/>
<dbReference type="PANTHER" id="PTHR34990">
    <property type="entry name" value="UDP-2,3-DIACYLGLUCOSAMINE HYDROLASE-RELATED"/>
    <property type="match status" value="1"/>
</dbReference>
<name>A0ABV8JUN3_9FLAO</name>
<gene>
    <name evidence="7" type="ORF">ACFOUT_12410</name>
</gene>
<keyword evidence="7" id="KW-0378">Hydrolase</keyword>
<organism evidence="7 8">
    <name type="scientific">Euzebyella saccharophila</name>
    <dbReference type="NCBI Taxonomy" id="679664"/>
    <lineage>
        <taxon>Bacteria</taxon>
        <taxon>Pseudomonadati</taxon>
        <taxon>Bacteroidota</taxon>
        <taxon>Flavobacteriia</taxon>
        <taxon>Flavobacteriales</taxon>
        <taxon>Flavobacteriaceae</taxon>
        <taxon>Euzebyella</taxon>
    </lineage>
</organism>
<evidence type="ECO:0000256" key="2">
    <source>
        <dbReference type="ARBA" id="ARBA00022519"/>
    </source>
</evidence>
<dbReference type="CDD" id="cd07398">
    <property type="entry name" value="MPP_YbbF-LpxH"/>
    <property type="match status" value="1"/>
</dbReference>
<dbReference type="PANTHER" id="PTHR34990:SF2">
    <property type="entry name" value="BLL8164 PROTEIN"/>
    <property type="match status" value="1"/>
</dbReference>
<keyword evidence="1" id="KW-1003">Cell membrane</keyword>
<keyword evidence="3" id="KW-0479">Metal-binding</keyword>
<evidence type="ECO:0000256" key="5">
    <source>
        <dbReference type="ARBA" id="ARBA00023211"/>
    </source>
</evidence>
<dbReference type="InterPro" id="IPR004843">
    <property type="entry name" value="Calcineurin-like_PHP"/>
</dbReference>
<accession>A0ABV8JUN3</accession>
<evidence type="ECO:0000313" key="8">
    <source>
        <dbReference type="Proteomes" id="UP001595814"/>
    </source>
</evidence>
<dbReference type="RefSeq" id="WP_192461432.1">
    <property type="nucleotide sequence ID" value="NZ_JACYFJ010000002.1"/>
</dbReference>
<sequence length="285" mass="33778">MKKRKLEVVVISDVHLGSLNCHADELNTYLHSIEPKKLILNGDILDVGQFNKRYFPKSHMKVIRKIMALASKGTQVFFITGNRDEVLRKLSGTSMGNIHIVDKLVLQLDGKKAWFFHGDVFDNPFLNINWLAKLGSFGYQLLFSFNKFTNYIYYKSGKKRPTLSLTSKENAITTYINDFEEFSVKMAVRKHYDYVVCGHLHHPKKERYKIRDSHCTYLNSGDWVKNLTSLEYNFKRWKIYRYQHDKLSPFFMDMELREMDIQELFEQLATHTETRRLKKKKDQRD</sequence>
<dbReference type="Pfam" id="PF00149">
    <property type="entry name" value="Metallophos"/>
    <property type="match status" value="1"/>
</dbReference>
<protein>
    <submittedName>
        <fullName evidence="7">UDP-2,3-diacylglucosamine diphosphatase</fullName>
        <ecNumber evidence="7">3.6.1.54</ecNumber>
    </submittedName>
</protein>
<dbReference type="InterPro" id="IPR029052">
    <property type="entry name" value="Metallo-depent_PP-like"/>
</dbReference>
<dbReference type="InterPro" id="IPR043461">
    <property type="entry name" value="LpxH-like"/>
</dbReference>
<comment type="caution">
    <text evidence="7">The sequence shown here is derived from an EMBL/GenBank/DDBJ whole genome shotgun (WGS) entry which is preliminary data.</text>
</comment>
<dbReference type="EC" id="3.6.1.54" evidence="7"/>
<keyword evidence="5" id="KW-0464">Manganese</keyword>
<keyword evidence="2" id="KW-0997">Cell inner membrane</keyword>
<dbReference type="SUPFAM" id="SSF56300">
    <property type="entry name" value="Metallo-dependent phosphatases"/>
    <property type="match status" value="1"/>
</dbReference>
<dbReference type="EMBL" id="JBHSAW010000010">
    <property type="protein sequence ID" value="MFC4096682.1"/>
    <property type="molecule type" value="Genomic_DNA"/>
</dbReference>
<keyword evidence="8" id="KW-1185">Reference proteome</keyword>
<feature type="domain" description="Calcineurin-like phosphoesterase" evidence="6">
    <location>
        <begin position="8"/>
        <end position="203"/>
    </location>
</feature>
<dbReference type="GO" id="GO:0016787">
    <property type="term" value="F:hydrolase activity"/>
    <property type="evidence" value="ECO:0007669"/>
    <property type="project" value="UniProtKB-KW"/>
</dbReference>